<organism evidence="1">
    <name type="scientific">Klebsiella pneumoniae</name>
    <dbReference type="NCBI Taxonomy" id="573"/>
    <lineage>
        <taxon>Bacteria</taxon>
        <taxon>Pseudomonadati</taxon>
        <taxon>Pseudomonadota</taxon>
        <taxon>Gammaproteobacteria</taxon>
        <taxon>Enterobacterales</taxon>
        <taxon>Enterobacteriaceae</taxon>
        <taxon>Klebsiella/Raoultella group</taxon>
        <taxon>Klebsiella</taxon>
        <taxon>Klebsiella pneumoniae complex</taxon>
    </lineage>
</organism>
<gene>
    <name evidence="1" type="ORF">SAMEA4873653_04304</name>
</gene>
<name>A0A486T315_KLEPN</name>
<evidence type="ECO:0000313" key="1">
    <source>
        <dbReference type="EMBL" id="VGM20453.1"/>
    </source>
</evidence>
<proteinExistence type="predicted"/>
<protein>
    <submittedName>
        <fullName evidence="1">Uncharacterized protein</fullName>
    </submittedName>
</protein>
<dbReference type="EMBL" id="CAAHCX010000006">
    <property type="protein sequence ID" value="VGM20453.1"/>
    <property type="molecule type" value="Genomic_DNA"/>
</dbReference>
<dbReference type="AlphaFoldDB" id="A0A486T315"/>
<accession>A0A486T315</accession>
<sequence length="256" mass="28720">MKIETNTPELYLKKIDLLKEQLECASSSIIKEEIKKSLIMTDVAIAAFVDLQKSLSLLPEIYKAKDVAIQDRLASIANEMKRVCDLDIQLDSDIRSLSFSYLNIEAGGLFNSQDANMTIMKIILEIGIMWVNVLNYTFKNEDAALTRRKIAFLAKVIGGQIPFLSNAIEAISLVADAISINTKDVKTSDSFINGLQAYNTSLNLYVYGCISFRLDAMSIMNSQAILTDEEKKLEIQEHYKSVIKGEHYLFSSKNPI</sequence>
<reference evidence="1" key="1">
    <citation type="submission" date="2019-03" db="EMBL/GenBank/DDBJ databases">
        <authorList>
            <consortium name="Pathogen Informatics"/>
        </authorList>
    </citation>
    <scope>NUCLEOTIDE SEQUENCE</scope>
    <source>
        <strain evidence="1">5012STDY7626451</strain>
    </source>
</reference>